<dbReference type="Proteomes" id="UP000887563">
    <property type="component" value="Unplaced"/>
</dbReference>
<dbReference type="GO" id="GO:0005737">
    <property type="term" value="C:cytoplasm"/>
    <property type="evidence" value="ECO:0007669"/>
    <property type="project" value="TreeGrafter"/>
</dbReference>
<evidence type="ECO:0000313" key="8">
    <source>
        <dbReference type="WBParaSite" id="Minc3s01036g20073"/>
    </source>
</evidence>
<dbReference type="GO" id="GO:0031683">
    <property type="term" value="F:G-protein beta/gamma-subunit complex binding"/>
    <property type="evidence" value="ECO:0007669"/>
    <property type="project" value="InterPro"/>
</dbReference>
<keyword evidence="5" id="KW-0479">Metal-binding</keyword>
<feature type="binding site" evidence="4">
    <location>
        <begin position="310"/>
        <end position="314"/>
    </location>
    <ligand>
        <name>GTP</name>
        <dbReference type="ChEBI" id="CHEBI:37565"/>
    </ligand>
</feature>
<evidence type="ECO:0000313" key="7">
    <source>
        <dbReference type="Proteomes" id="UP000887563"/>
    </source>
</evidence>
<dbReference type="Gene3D" id="3.40.50.300">
    <property type="entry name" value="P-loop containing nucleotide triphosphate hydrolases"/>
    <property type="match status" value="1"/>
</dbReference>
<dbReference type="GO" id="GO:0005834">
    <property type="term" value="C:heterotrimeric G-protein complex"/>
    <property type="evidence" value="ECO:0007669"/>
    <property type="project" value="TreeGrafter"/>
</dbReference>
<feature type="transmembrane region" description="Helical" evidence="6">
    <location>
        <begin position="53"/>
        <end position="72"/>
    </location>
</feature>
<dbReference type="WBParaSite" id="Minc3s01036g20073">
    <property type="protein sequence ID" value="Minc3s01036g20073"/>
    <property type="gene ID" value="Minc3s01036g20073"/>
</dbReference>
<evidence type="ECO:0000256" key="6">
    <source>
        <dbReference type="SAM" id="Phobius"/>
    </source>
</evidence>
<dbReference type="GO" id="GO:0005525">
    <property type="term" value="F:GTP binding"/>
    <property type="evidence" value="ECO:0007669"/>
    <property type="project" value="UniProtKB-KW"/>
</dbReference>
<dbReference type="Pfam" id="PF00503">
    <property type="entry name" value="G-alpha"/>
    <property type="match status" value="1"/>
</dbReference>
<dbReference type="SMART" id="SM00275">
    <property type="entry name" value="G_alpha"/>
    <property type="match status" value="1"/>
</dbReference>
<keyword evidence="2 4" id="KW-0342">GTP-binding</keyword>
<dbReference type="SUPFAM" id="SSF47895">
    <property type="entry name" value="Transducin (alpha subunit), insertion domain"/>
    <property type="match status" value="1"/>
</dbReference>
<protein>
    <submittedName>
        <fullName evidence="8">Uncharacterized protein</fullName>
    </submittedName>
</protein>
<evidence type="ECO:0000256" key="4">
    <source>
        <dbReference type="PIRSR" id="PIRSR601019-1"/>
    </source>
</evidence>
<dbReference type="InterPro" id="IPR011025">
    <property type="entry name" value="GproteinA_insert"/>
</dbReference>
<dbReference type="GO" id="GO:0001664">
    <property type="term" value="F:G protein-coupled receptor binding"/>
    <property type="evidence" value="ECO:0007669"/>
    <property type="project" value="TreeGrafter"/>
</dbReference>
<keyword evidence="5" id="KW-0460">Magnesium</keyword>
<keyword evidence="3" id="KW-0807">Transducer</keyword>
<dbReference type="GO" id="GO:0003924">
    <property type="term" value="F:GTPase activity"/>
    <property type="evidence" value="ECO:0007669"/>
    <property type="project" value="InterPro"/>
</dbReference>
<keyword evidence="6" id="KW-0472">Membrane</keyword>
<accession>A0A914LY92</accession>
<keyword evidence="7" id="KW-1185">Reference proteome</keyword>
<evidence type="ECO:0000256" key="2">
    <source>
        <dbReference type="ARBA" id="ARBA00023134"/>
    </source>
</evidence>
<sequence>MGVCQSTEVIKARNVSNRIDKQLQVDPKELVQKLLLLGIYILISVVILKKYTLLSLILVSFIIFVCHTFSMANSRYFGFLRFKLTYKYNKHSGYTAKKHVTDFPIFRILHLNGFTHAEVEERKCIIYSNTVRSMLELLEAKSDLCLEFEDKNMMNYANSITKHIDNGLEFAPFNTQIKEAIQKLWQDPNIRIAFEKRADYHIHDSASYYFENIERIAEKDYRPTNQVILHTRVPTTGVVKLLFTLNGIDFKLQNGAGISRIFSILDRVSLISKSNCFLISPAIVPILIFRALENSLDGRWDRTIIETIFDVGGQRSERRKWIHIFDDVNAIIFVVAISEYDQKIREDNATVGRFKVDRFKNLFNI</sequence>
<proteinExistence type="predicted"/>
<feature type="transmembrane region" description="Helical" evidence="6">
    <location>
        <begin position="30"/>
        <end position="47"/>
    </location>
</feature>
<dbReference type="PANTHER" id="PTHR10218:SF225">
    <property type="entry name" value="GUANINE NUCLEOTIDE-BINDING PROTEIN ALPHA-10 SUBUNIT"/>
    <property type="match status" value="1"/>
</dbReference>
<organism evidence="7 8">
    <name type="scientific">Meloidogyne incognita</name>
    <name type="common">Southern root-knot nematode worm</name>
    <name type="synonym">Oxyuris incognita</name>
    <dbReference type="NCBI Taxonomy" id="6306"/>
    <lineage>
        <taxon>Eukaryota</taxon>
        <taxon>Metazoa</taxon>
        <taxon>Ecdysozoa</taxon>
        <taxon>Nematoda</taxon>
        <taxon>Chromadorea</taxon>
        <taxon>Rhabditida</taxon>
        <taxon>Tylenchina</taxon>
        <taxon>Tylenchomorpha</taxon>
        <taxon>Tylenchoidea</taxon>
        <taxon>Meloidogynidae</taxon>
        <taxon>Meloidogyninae</taxon>
        <taxon>Meloidogyne</taxon>
        <taxon>Meloidogyne incognita group</taxon>
    </lineage>
</organism>
<dbReference type="GO" id="GO:0046872">
    <property type="term" value="F:metal ion binding"/>
    <property type="evidence" value="ECO:0007669"/>
    <property type="project" value="UniProtKB-KW"/>
</dbReference>
<keyword evidence="6" id="KW-1133">Transmembrane helix</keyword>
<keyword evidence="1 4" id="KW-0547">Nucleotide-binding</keyword>
<evidence type="ECO:0000256" key="5">
    <source>
        <dbReference type="PIRSR" id="PIRSR601019-2"/>
    </source>
</evidence>
<name>A0A914LY92_MELIC</name>
<reference evidence="8" key="1">
    <citation type="submission" date="2022-11" db="UniProtKB">
        <authorList>
            <consortium name="WormBaseParasite"/>
        </authorList>
    </citation>
    <scope>IDENTIFICATION</scope>
</reference>
<dbReference type="PRINTS" id="PR00318">
    <property type="entry name" value="GPROTEINA"/>
</dbReference>
<dbReference type="PROSITE" id="PS51882">
    <property type="entry name" value="G_ALPHA"/>
    <property type="match status" value="1"/>
</dbReference>
<keyword evidence="6" id="KW-0812">Transmembrane</keyword>
<evidence type="ECO:0000256" key="1">
    <source>
        <dbReference type="ARBA" id="ARBA00022741"/>
    </source>
</evidence>
<feature type="binding site" evidence="5">
    <location>
        <position position="235"/>
    </location>
    <ligand>
        <name>Mg(2+)</name>
        <dbReference type="ChEBI" id="CHEBI:18420"/>
    </ligand>
</feature>
<dbReference type="AlphaFoldDB" id="A0A914LY92"/>
<dbReference type="InterPro" id="IPR001019">
    <property type="entry name" value="Gprotein_alpha_su"/>
</dbReference>
<dbReference type="SUPFAM" id="SSF52540">
    <property type="entry name" value="P-loop containing nucleoside triphosphate hydrolases"/>
    <property type="match status" value="1"/>
</dbReference>
<evidence type="ECO:0000256" key="3">
    <source>
        <dbReference type="ARBA" id="ARBA00023224"/>
    </source>
</evidence>
<dbReference type="Gene3D" id="1.10.400.10">
    <property type="entry name" value="GI Alpha 1, domain 2-like"/>
    <property type="match status" value="1"/>
</dbReference>
<dbReference type="InterPro" id="IPR027417">
    <property type="entry name" value="P-loop_NTPase"/>
</dbReference>
<feature type="binding site" evidence="4">
    <location>
        <begin position="204"/>
        <end position="205"/>
    </location>
    <ligand>
        <name>GTP</name>
        <dbReference type="ChEBI" id="CHEBI:37565"/>
    </ligand>
</feature>
<dbReference type="GO" id="GO:0007188">
    <property type="term" value="P:adenylate cyclase-modulating G protein-coupled receptor signaling pathway"/>
    <property type="evidence" value="ECO:0007669"/>
    <property type="project" value="TreeGrafter"/>
</dbReference>
<dbReference type="PANTHER" id="PTHR10218">
    <property type="entry name" value="GTP-BINDING PROTEIN ALPHA SUBUNIT"/>
    <property type="match status" value="1"/>
</dbReference>
<dbReference type="FunFam" id="3.40.50.300:FF:000720">
    <property type="entry name" value="Guanine nucleotide-binding protein G(k) subunit alpha"/>
    <property type="match status" value="1"/>
</dbReference>
<feature type="binding site" evidence="4">
    <location>
        <begin position="229"/>
        <end position="235"/>
    </location>
    <ligand>
        <name>GTP</name>
        <dbReference type="ChEBI" id="CHEBI:37565"/>
    </ligand>
</feature>